<accession>S5YV67</accession>
<dbReference type="eggNOG" id="ENOG50339G7">
    <property type="taxonomic scope" value="Bacteria"/>
</dbReference>
<proteinExistence type="predicted"/>
<dbReference type="PATRIC" id="fig|1367847.3.peg.1962"/>
<dbReference type="HOGENOM" id="CLU_1193945_0_0_5"/>
<reference evidence="1 2" key="1">
    <citation type="journal article" date="2014" name="BMC Genomics">
        <title>Architecture and functions of a multipartite genome of the methylotrophic bacterium Paracoccus aminophilus JCM 7686, containing primary and secondary chromids.</title>
        <authorList>
            <person name="Dziewit L."/>
            <person name="Czarnecki J."/>
            <person name="Wibberg D."/>
            <person name="Radlinska M."/>
            <person name="Mrozek P."/>
            <person name="Szymczak M."/>
            <person name="Schluter A."/>
            <person name="Puhler A."/>
            <person name="Bartosik D."/>
        </authorList>
    </citation>
    <scope>NUCLEOTIDE SEQUENCE [LARGE SCALE GENOMIC DNA]</scope>
    <source>
        <strain evidence="1">JCM 7686</strain>
    </source>
</reference>
<evidence type="ECO:0008006" key="3">
    <source>
        <dbReference type="Google" id="ProtNLM"/>
    </source>
</evidence>
<keyword evidence="2" id="KW-1185">Reference proteome</keyword>
<dbReference type="AlphaFoldDB" id="S5YV67"/>
<dbReference type="Proteomes" id="UP000015480">
    <property type="component" value="Chromosome"/>
</dbReference>
<name>S5YV67_PARAH</name>
<dbReference type="KEGG" id="pami:JCM7686_1970"/>
<dbReference type="OrthoDB" id="7687731at2"/>
<evidence type="ECO:0000313" key="2">
    <source>
        <dbReference type="Proteomes" id="UP000015480"/>
    </source>
</evidence>
<evidence type="ECO:0000313" key="1">
    <source>
        <dbReference type="EMBL" id="AGT09071.1"/>
    </source>
</evidence>
<protein>
    <recommendedName>
        <fullName evidence="3">SGNH hydrolase-type esterase domain-containing protein</fullName>
    </recommendedName>
</protein>
<dbReference type="STRING" id="1367847.JCM7686_1970"/>
<gene>
    <name evidence="1" type="ORF">JCM7686_1970</name>
</gene>
<organism evidence="1 2">
    <name type="scientific">Paracoccus aminophilus JCM 7686</name>
    <dbReference type="NCBI Taxonomy" id="1367847"/>
    <lineage>
        <taxon>Bacteria</taxon>
        <taxon>Pseudomonadati</taxon>
        <taxon>Pseudomonadota</taxon>
        <taxon>Alphaproteobacteria</taxon>
        <taxon>Rhodobacterales</taxon>
        <taxon>Paracoccaceae</taxon>
        <taxon>Paracoccus</taxon>
    </lineage>
</organism>
<dbReference type="RefSeq" id="WP_020950709.1">
    <property type="nucleotide sequence ID" value="NC_022041.1"/>
</dbReference>
<sequence length="232" mass="25717">MHSQDKRLLVLGDSNVGMIKDLMNADGSILGYQDVSFWFQTGSAFNTIGFSDGIVSGRSKDSMPPTTLADYDHILWSGGRFRTSQVFEAIMSKPLWHYSIAFVRQIVREYLENLPAARSLRSLRSQFAGSVTILPTPLRGICPGMEPNQTAYAGTESLYPLIWSIYNEIAATLDATLISTPDEMIVDGFLIDARYNLTSDDDLHKNAAYARRLLNGVSPTRTEPHPVANIIP</sequence>
<dbReference type="EMBL" id="CP006650">
    <property type="protein sequence ID" value="AGT09071.1"/>
    <property type="molecule type" value="Genomic_DNA"/>
</dbReference>